<dbReference type="SUPFAM" id="SSF53041">
    <property type="entry name" value="Resolvase-like"/>
    <property type="match status" value="1"/>
</dbReference>
<name>A0A916QHI3_9BACL</name>
<dbReference type="InterPro" id="IPR006118">
    <property type="entry name" value="Recombinase_CS"/>
</dbReference>
<feature type="domain" description="Resolvase/invertase-type recombinase catalytic" evidence="6">
    <location>
        <begin position="2"/>
        <end position="60"/>
    </location>
</feature>
<dbReference type="GO" id="GO:0000150">
    <property type="term" value="F:DNA strand exchange activity"/>
    <property type="evidence" value="ECO:0007669"/>
    <property type="project" value="InterPro"/>
</dbReference>
<reference evidence="7" key="2">
    <citation type="journal article" date="2021" name="Data Brief">
        <title>Draft genome sequence data of the facultative, thermophilic, xylanolytic bacterium Paenibacillus sp. strain DA-C8.</title>
        <authorList>
            <person name="Chhe C."/>
            <person name="Uke A."/>
            <person name="Baramee S."/>
            <person name="Ungkulpasvich U."/>
            <person name="Tachaapaikoon C."/>
            <person name="Pason P."/>
            <person name="Waeonukul R."/>
            <person name="Ratanakhanokchai K."/>
            <person name="Kosugi A."/>
        </authorList>
    </citation>
    <scope>NUCLEOTIDE SEQUENCE</scope>
    <source>
        <strain evidence="7">DA-C8</strain>
    </source>
</reference>
<dbReference type="PROSITE" id="PS00397">
    <property type="entry name" value="RECOMBINASES_1"/>
    <property type="match status" value="1"/>
</dbReference>
<evidence type="ECO:0000256" key="4">
    <source>
        <dbReference type="PIRSR" id="PIRSR606118-50"/>
    </source>
</evidence>
<dbReference type="PROSITE" id="PS51736">
    <property type="entry name" value="RECOMBINASES_3"/>
    <property type="match status" value="1"/>
</dbReference>
<dbReference type="GO" id="GO:0003677">
    <property type="term" value="F:DNA binding"/>
    <property type="evidence" value="ECO:0007669"/>
    <property type="project" value="UniProtKB-KW"/>
</dbReference>
<gene>
    <name evidence="7" type="ORF">PRECH8_17830</name>
</gene>
<proteinExistence type="predicted"/>
<evidence type="ECO:0000256" key="5">
    <source>
        <dbReference type="PROSITE-ProRule" id="PRU10137"/>
    </source>
</evidence>
<keyword evidence="1" id="KW-0229">DNA integration</keyword>
<comment type="caution">
    <text evidence="7">The sequence shown here is derived from an EMBL/GenBank/DDBJ whole genome shotgun (WGS) entry which is preliminary data.</text>
</comment>
<organism evidence="7 8">
    <name type="scientific">Insulibacter thermoxylanivorax</name>
    <dbReference type="NCBI Taxonomy" id="2749268"/>
    <lineage>
        <taxon>Bacteria</taxon>
        <taxon>Bacillati</taxon>
        <taxon>Bacillota</taxon>
        <taxon>Bacilli</taxon>
        <taxon>Bacillales</taxon>
        <taxon>Paenibacillaceae</taxon>
        <taxon>Insulibacter</taxon>
    </lineage>
</organism>
<feature type="active site" description="O-(5'-phospho-DNA)-serine intermediate" evidence="4 5">
    <location>
        <position position="10"/>
    </location>
</feature>
<sequence length="60" mass="6985">MKVVSYVRVSSDRQAEKELSIPAQLKAIQQFCQDRGWIIVREYIERGKSAKTETAPNFKR</sequence>
<evidence type="ECO:0000256" key="3">
    <source>
        <dbReference type="ARBA" id="ARBA00023172"/>
    </source>
</evidence>
<dbReference type="EMBL" id="BMAQ01000019">
    <property type="protein sequence ID" value="GFR38487.1"/>
    <property type="molecule type" value="Genomic_DNA"/>
</dbReference>
<evidence type="ECO:0000256" key="1">
    <source>
        <dbReference type="ARBA" id="ARBA00022908"/>
    </source>
</evidence>
<dbReference type="InterPro" id="IPR050639">
    <property type="entry name" value="SSR_resolvase"/>
</dbReference>
<dbReference type="InterPro" id="IPR036162">
    <property type="entry name" value="Resolvase-like_N_sf"/>
</dbReference>
<reference evidence="7" key="1">
    <citation type="submission" date="2020-08" db="EMBL/GenBank/DDBJ databases">
        <authorList>
            <person name="Uke A."/>
            <person name="Chhe C."/>
            <person name="Baramee S."/>
            <person name="Kosugi A."/>
        </authorList>
    </citation>
    <scope>NUCLEOTIDE SEQUENCE</scope>
    <source>
        <strain evidence="7">DA-C8</strain>
    </source>
</reference>
<keyword evidence="2" id="KW-0238">DNA-binding</keyword>
<dbReference type="Proteomes" id="UP000654993">
    <property type="component" value="Unassembled WGS sequence"/>
</dbReference>
<keyword evidence="3" id="KW-0233">DNA recombination</keyword>
<protein>
    <recommendedName>
        <fullName evidence="6">Resolvase/invertase-type recombinase catalytic domain-containing protein</fullName>
    </recommendedName>
</protein>
<dbReference type="PANTHER" id="PTHR30461:SF23">
    <property type="entry name" value="DNA RECOMBINASE-RELATED"/>
    <property type="match status" value="1"/>
</dbReference>
<dbReference type="GO" id="GO:0015074">
    <property type="term" value="P:DNA integration"/>
    <property type="evidence" value="ECO:0007669"/>
    <property type="project" value="UniProtKB-KW"/>
</dbReference>
<dbReference type="Gene3D" id="3.40.50.1390">
    <property type="entry name" value="Resolvase, N-terminal catalytic domain"/>
    <property type="match status" value="1"/>
</dbReference>
<accession>A0A916QHI3</accession>
<dbReference type="InterPro" id="IPR006119">
    <property type="entry name" value="Resolv_N"/>
</dbReference>
<evidence type="ECO:0000256" key="2">
    <source>
        <dbReference type="ARBA" id="ARBA00023125"/>
    </source>
</evidence>
<dbReference type="Pfam" id="PF00239">
    <property type="entry name" value="Resolvase"/>
    <property type="match status" value="1"/>
</dbReference>
<evidence type="ECO:0000259" key="6">
    <source>
        <dbReference type="PROSITE" id="PS51736"/>
    </source>
</evidence>
<dbReference type="PANTHER" id="PTHR30461">
    <property type="entry name" value="DNA-INVERTASE FROM LAMBDOID PROPHAGE"/>
    <property type="match status" value="1"/>
</dbReference>
<keyword evidence="8" id="KW-1185">Reference proteome</keyword>
<evidence type="ECO:0000313" key="7">
    <source>
        <dbReference type="EMBL" id="GFR38487.1"/>
    </source>
</evidence>
<evidence type="ECO:0000313" key="8">
    <source>
        <dbReference type="Proteomes" id="UP000654993"/>
    </source>
</evidence>
<dbReference type="AlphaFoldDB" id="A0A916QHI3"/>